<evidence type="ECO:0000259" key="7">
    <source>
        <dbReference type="Pfam" id="PF13860"/>
    </source>
</evidence>
<keyword evidence="9" id="KW-0282">Flagellum</keyword>
<feature type="region of interest" description="Disordered" evidence="6">
    <location>
        <begin position="20"/>
        <end position="48"/>
    </location>
</feature>
<feature type="domain" description="FlgD/Vpr Ig-like" evidence="7">
    <location>
        <begin position="129"/>
        <end position="200"/>
    </location>
</feature>
<dbReference type="GO" id="GO:0044781">
    <property type="term" value="P:bacterial-type flagellum organization"/>
    <property type="evidence" value="ECO:0007669"/>
    <property type="project" value="UniProtKB-UniRule"/>
</dbReference>
<dbReference type="EMBL" id="RBZV01000013">
    <property type="protein sequence ID" value="RKP44394.1"/>
    <property type="molecule type" value="Genomic_DNA"/>
</dbReference>
<evidence type="ECO:0000313" key="10">
    <source>
        <dbReference type="Proteomes" id="UP000280434"/>
    </source>
</evidence>
<name>A0A494X862_9BURK</name>
<gene>
    <name evidence="9" type="ORF">D7S89_23010</name>
</gene>
<sequence>MTTNTTIGSAGTVSQQLLNTMNGTSSTSGSGSSSSTSGTSSTTGSNSSTSLQQTFLQLLVTQLQNQDPTNPMDSSQMTSQLAQINTVTGISQLNTTLTSLASQLSAGQNAQASLLIGQNVLVPGSTATVASGASPGFGVQVASNVSDLTVTIKNAGGQVVNTVDLGAQQAGMVPVSWKPVDSSGNTLPDGTYTISAVGRSGTGSTTAETTLTGGQVQSVVQQSGGATGLLLQNGSTVNMSSVVAIL</sequence>
<comment type="caution">
    <text evidence="9">The sequence shown here is derived from an EMBL/GenBank/DDBJ whole genome shotgun (WGS) entry which is preliminary data.</text>
</comment>
<dbReference type="Gene3D" id="2.30.30.910">
    <property type="match status" value="1"/>
</dbReference>
<feature type="domain" description="FlgD Tudor-like" evidence="8">
    <location>
        <begin position="108"/>
        <end position="242"/>
    </location>
</feature>
<evidence type="ECO:0000256" key="2">
    <source>
        <dbReference type="ARBA" id="ARBA00016013"/>
    </source>
</evidence>
<dbReference type="InterPro" id="IPR025965">
    <property type="entry name" value="FlgD/Vpr_Ig-like"/>
</dbReference>
<feature type="compositionally biased region" description="Low complexity" evidence="6">
    <location>
        <begin position="22"/>
        <end position="48"/>
    </location>
</feature>
<dbReference type="Pfam" id="PF13861">
    <property type="entry name" value="FLgD_tudor"/>
    <property type="match status" value="1"/>
</dbReference>
<proteinExistence type="inferred from homology"/>
<keyword evidence="10" id="KW-1185">Reference proteome</keyword>
<dbReference type="Pfam" id="PF03963">
    <property type="entry name" value="FlgD"/>
    <property type="match status" value="1"/>
</dbReference>
<evidence type="ECO:0000256" key="3">
    <source>
        <dbReference type="ARBA" id="ARBA00022795"/>
    </source>
</evidence>
<accession>A0A494X862</accession>
<dbReference type="AlphaFoldDB" id="A0A494X862"/>
<dbReference type="InterPro" id="IPR005648">
    <property type="entry name" value="FlgD"/>
</dbReference>
<evidence type="ECO:0000313" key="9">
    <source>
        <dbReference type="EMBL" id="RKP44394.1"/>
    </source>
</evidence>
<keyword evidence="9" id="KW-0969">Cilium</keyword>
<evidence type="ECO:0000256" key="1">
    <source>
        <dbReference type="ARBA" id="ARBA00010577"/>
    </source>
</evidence>
<comment type="similarity">
    <text evidence="1 5">Belongs to the FlgD family.</text>
</comment>
<dbReference type="Pfam" id="PF13860">
    <property type="entry name" value="FlgD_ig"/>
    <property type="match status" value="1"/>
</dbReference>
<dbReference type="Gene3D" id="2.60.40.4070">
    <property type="match status" value="1"/>
</dbReference>
<protein>
    <recommendedName>
        <fullName evidence="2 5">Basal-body rod modification protein FlgD</fullName>
    </recommendedName>
</protein>
<evidence type="ECO:0000256" key="6">
    <source>
        <dbReference type="SAM" id="MobiDB-lite"/>
    </source>
</evidence>
<organism evidence="9 10">
    <name type="scientific">Trinickia fusca</name>
    <dbReference type="NCBI Taxonomy" id="2419777"/>
    <lineage>
        <taxon>Bacteria</taxon>
        <taxon>Pseudomonadati</taxon>
        <taxon>Pseudomonadota</taxon>
        <taxon>Betaproteobacteria</taxon>
        <taxon>Burkholderiales</taxon>
        <taxon>Burkholderiaceae</taxon>
        <taxon>Trinickia</taxon>
    </lineage>
</organism>
<dbReference type="RefSeq" id="WP_121281175.1">
    <property type="nucleotide sequence ID" value="NZ_RBZV01000013.1"/>
</dbReference>
<dbReference type="InterPro" id="IPR025963">
    <property type="entry name" value="FLgD_Tudor"/>
</dbReference>
<evidence type="ECO:0000256" key="4">
    <source>
        <dbReference type="ARBA" id="ARBA00024746"/>
    </source>
</evidence>
<keyword evidence="3 5" id="KW-1005">Bacterial flagellum biogenesis</keyword>
<comment type="function">
    <text evidence="4 5">Required for flagellar hook formation. May act as a scaffolding protein.</text>
</comment>
<evidence type="ECO:0000259" key="8">
    <source>
        <dbReference type="Pfam" id="PF13861"/>
    </source>
</evidence>
<reference evidence="9 10" key="1">
    <citation type="submission" date="2018-10" db="EMBL/GenBank/DDBJ databases">
        <title>Paraburkholderia sp. 7MK8-2, isolated from soil.</title>
        <authorList>
            <person name="Gao Z.-H."/>
            <person name="Qiu L.-H."/>
        </authorList>
    </citation>
    <scope>NUCLEOTIDE SEQUENCE [LARGE SCALE GENOMIC DNA]</scope>
    <source>
        <strain evidence="9 10">7MK8-2</strain>
    </source>
</reference>
<evidence type="ECO:0000256" key="5">
    <source>
        <dbReference type="RuleBase" id="RU362076"/>
    </source>
</evidence>
<keyword evidence="9" id="KW-0966">Cell projection</keyword>
<dbReference type="Proteomes" id="UP000280434">
    <property type="component" value="Unassembled WGS sequence"/>
</dbReference>
<dbReference type="OrthoDB" id="9785233at2"/>